<accession>A0ABZ1RCW1</accession>
<protein>
    <submittedName>
        <fullName evidence="1">Uncharacterized protein</fullName>
    </submittedName>
</protein>
<sequence>MRERRADDGALVGYAVAQPGDRADGGIRPFWFAGWTLAYDLSLPRVRECFTPLVAPADWALAEHRIREASELLGRAGQDEGAGDVAALGGLLAVAVAHSPALVRDRVQAAADAFEQAARAPGARSLEGRARAGWRASTRALEQAPRAARGGGAAVVLTLLIALVEAVETAAD</sequence>
<name>A0ABZ1RCW1_9ACTN</name>
<organism evidence="1 2">
    <name type="scientific">Streptomyces goshikiensis</name>
    <dbReference type="NCBI Taxonomy" id="1942"/>
    <lineage>
        <taxon>Bacteria</taxon>
        <taxon>Bacillati</taxon>
        <taxon>Actinomycetota</taxon>
        <taxon>Actinomycetes</taxon>
        <taxon>Kitasatosporales</taxon>
        <taxon>Streptomycetaceae</taxon>
        <taxon>Streptomyces</taxon>
    </lineage>
</organism>
<dbReference type="Proteomes" id="UP001432075">
    <property type="component" value="Chromosome"/>
</dbReference>
<dbReference type="RefSeq" id="WP_328774829.1">
    <property type="nucleotide sequence ID" value="NZ_CP108057.1"/>
</dbReference>
<proteinExistence type="predicted"/>
<keyword evidence="2" id="KW-1185">Reference proteome</keyword>
<dbReference type="EMBL" id="CP108057">
    <property type="protein sequence ID" value="WUO44374.1"/>
    <property type="molecule type" value="Genomic_DNA"/>
</dbReference>
<gene>
    <name evidence="1" type="ORF">OHU17_00250</name>
</gene>
<evidence type="ECO:0000313" key="1">
    <source>
        <dbReference type="EMBL" id="WUO44374.1"/>
    </source>
</evidence>
<reference evidence="1" key="1">
    <citation type="submission" date="2022-10" db="EMBL/GenBank/DDBJ databases">
        <title>The complete genomes of actinobacterial strains from the NBC collection.</title>
        <authorList>
            <person name="Joergensen T.S."/>
            <person name="Alvarez Arevalo M."/>
            <person name="Sterndorff E.B."/>
            <person name="Faurdal D."/>
            <person name="Vuksanovic O."/>
            <person name="Mourched A.-S."/>
            <person name="Charusanti P."/>
            <person name="Shaw S."/>
            <person name="Blin K."/>
            <person name="Weber T."/>
        </authorList>
    </citation>
    <scope>NUCLEOTIDE SEQUENCE</scope>
    <source>
        <strain evidence="1">NBC_00283</strain>
    </source>
</reference>
<evidence type="ECO:0000313" key="2">
    <source>
        <dbReference type="Proteomes" id="UP001432075"/>
    </source>
</evidence>